<gene>
    <name evidence="17" type="primary">SNQ2_2</name>
    <name evidence="17" type="ORF">OHC33_004680</name>
</gene>
<keyword evidence="11" id="KW-0325">Glycoprotein</keyword>
<feature type="transmembrane region" description="Helical" evidence="15">
    <location>
        <begin position="1377"/>
        <end position="1399"/>
    </location>
</feature>
<proteinExistence type="inferred from homology"/>
<feature type="region of interest" description="Disordered" evidence="14">
    <location>
        <begin position="876"/>
        <end position="914"/>
    </location>
</feature>
<dbReference type="SUPFAM" id="SSF52540">
    <property type="entry name" value="P-loop containing nucleoside triphosphate hydrolases"/>
    <property type="match status" value="2"/>
</dbReference>
<feature type="transmembrane region" description="Helical" evidence="15">
    <location>
        <begin position="1298"/>
        <end position="1316"/>
    </location>
</feature>
<evidence type="ECO:0000256" key="2">
    <source>
        <dbReference type="ARBA" id="ARBA00006012"/>
    </source>
</evidence>
<evidence type="ECO:0000256" key="12">
    <source>
        <dbReference type="ARBA" id="ARBA00047823"/>
    </source>
</evidence>
<dbReference type="GO" id="GO:0140359">
    <property type="term" value="F:ABC-type transporter activity"/>
    <property type="evidence" value="ECO:0007669"/>
    <property type="project" value="InterPro"/>
</dbReference>
<evidence type="ECO:0000256" key="5">
    <source>
        <dbReference type="ARBA" id="ARBA00022692"/>
    </source>
</evidence>
<evidence type="ECO:0000256" key="13">
    <source>
        <dbReference type="ARBA" id="ARBA00069001"/>
    </source>
</evidence>
<dbReference type="Gene3D" id="3.40.50.300">
    <property type="entry name" value="P-loop containing nucleotide triphosphate hydrolases"/>
    <property type="match status" value="2"/>
</dbReference>
<feature type="compositionally biased region" description="Polar residues" evidence="14">
    <location>
        <begin position="895"/>
        <end position="908"/>
    </location>
</feature>
<keyword evidence="7" id="KW-0547">Nucleotide-binding</keyword>
<feature type="transmembrane region" description="Helical" evidence="15">
    <location>
        <begin position="1445"/>
        <end position="1462"/>
    </location>
</feature>
<feature type="domain" description="ABC transporter" evidence="16">
    <location>
        <begin position="224"/>
        <end position="466"/>
    </location>
</feature>
<dbReference type="PANTHER" id="PTHR19241">
    <property type="entry name" value="ATP-BINDING CASSETTE TRANSPORTER"/>
    <property type="match status" value="1"/>
</dbReference>
<reference evidence="17 18" key="1">
    <citation type="submission" date="2022-12" db="EMBL/GenBank/DDBJ databases">
        <title>Genomic features and morphological characterization of a novel Knufia sp. strain isolated from spacecraft assembly facility.</title>
        <authorList>
            <person name="Teixeira M."/>
            <person name="Chander A.M."/>
            <person name="Stajich J.E."/>
            <person name="Venkateswaran K."/>
        </authorList>
    </citation>
    <scope>NUCLEOTIDE SEQUENCE [LARGE SCALE GENOMIC DNA]</scope>
    <source>
        <strain evidence="17 18">FJI-L2-BK-P2</strain>
    </source>
</reference>
<dbReference type="GO" id="GO:0005524">
    <property type="term" value="F:ATP binding"/>
    <property type="evidence" value="ECO:0007669"/>
    <property type="project" value="UniProtKB-KW"/>
</dbReference>
<comment type="caution">
    <text evidence="17">The sequence shown here is derived from an EMBL/GenBank/DDBJ whole genome shotgun (WGS) entry which is preliminary data.</text>
</comment>
<evidence type="ECO:0000313" key="17">
    <source>
        <dbReference type="EMBL" id="KAK5954108.1"/>
    </source>
</evidence>
<dbReference type="InterPro" id="IPR027417">
    <property type="entry name" value="P-loop_NTPase"/>
</dbReference>
<accession>A0AAN8EF24</accession>
<evidence type="ECO:0000256" key="8">
    <source>
        <dbReference type="ARBA" id="ARBA00022840"/>
    </source>
</evidence>
<evidence type="ECO:0000313" key="18">
    <source>
        <dbReference type="Proteomes" id="UP001316803"/>
    </source>
</evidence>
<evidence type="ECO:0000256" key="15">
    <source>
        <dbReference type="SAM" id="Phobius"/>
    </source>
</evidence>
<feature type="transmembrane region" description="Helical" evidence="15">
    <location>
        <begin position="1265"/>
        <end position="1286"/>
    </location>
</feature>
<dbReference type="InterPro" id="IPR010929">
    <property type="entry name" value="PDR_CDR_ABC"/>
</dbReference>
<organism evidence="17 18">
    <name type="scientific">Knufia fluminis</name>
    <dbReference type="NCBI Taxonomy" id="191047"/>
    <lineage>
        <taxon>Eukaryota</taxon>
        <taxon>Fungi</taxon>
        <taxon>Dikarya</taxon>
        <taxon>Ascomycota</taxon>
        <taxon>Pezizomycotina</taxon>
        <taxon>Eurotiomycetes</taxon>
        <taxon>Chaetothyriomycetidae</taxon>
        <taxon>Chaetothyriales</taxon>
        <taxon>Trichomeriaceae</taxon>
        <taxon>Knufia</taxon>
    </lineage>
</organism>
<keyword evidence="8 17" id="KW-0067">ATP-binding</keyword>
<dbReference type="InterPro" id="IPR017871">
    <property type="entry name" value="ABC_transporter-like_CS"/>
</dbReference>
<keyword evidence="10 15" id="KW-0472">Membrane</keyword>
<dbReference type="CDD" id="cd03232">
    <property type="entry name" value="ABCG_PDR_domain2"/>
    <property type="match status" value="1"/>
</dbReference>
<dbReference type="InterPro" id="IPR034003">
    <property type="entry name" value="ABCG_PDR_2"/>
</dbReference>
<dbReference type="FunFam" id="3.40.50.300:FF:001650">
    <property type="entry name" value="ABC drug exporter AtrF"/>
    <property type="match status" value="1"/>
</dbReference>
<evidence type="ECO:0000259" key="16">
    <source>
        <dbReference type="PROSITE" id="PS50893"/>
    </source>
</evidence>
<feature type="transmembrane region" description="Helical" evidence="15">
    <location>
        <begin position="581"/>
        <end position="600"/>
    </location>
</feature>
<evidence type="ECO:0000256" key="1">
    <source>
        <dbReference type="ARBA" id="ARBA00004651"/>
    </source>
</evidence>
<dbReference type="Pfam" id="PF00005">
    <property type="entry name" value="ABC_tran"/>
    <property type="match status" value="2"/>
</dbReference>
<dbReference type="InterPro" id="IPR034001">
    <property type="entry name" value="ABCG_PDR_1"/>
</dbReference>
<keyword evidence="6" id="KW-0677">Repeat</keyword>
<feature type="compositionally biased region" description="Basic and acidic residues" evidence="14">
    <location>
        <begin position="76"/>
        <end position="87"/>
    </location>
</feature>
<feature type="region of interest" description="Disordered" evidence="14">
    <location>
        <begin position="1"/>
        <end position="156"/>
    </location>
</feature>
<feature type="transmembrane region" description="Helical" evidence="15">
    <location>
        <begin position="1556"/>
        <end position="1575"/>
    </location>
</feature>
<keyword evidence="9 15" id="KW-1133">Transmembrane helix</keyword>
<feature type="domain" description="ABC transporter" evidence="16">
    <location>
        <begin position="927"/>
        <end position="1165"/>
    </location>
</feature>
<feature type="transmembrane region" description="Helical" evidence="15">
    <location>
        <begin position="833"/>
        <end position="866"/>
    </location>
</feature>
<keyword evidence="3" id="KW-0813">Transport</keyword>
<dbReference type="InterPro" id="IPR013525">
    <property type="entry name" value="ABC2_TM"/>
</dbReference>
<name>A0AAN8EF24_9EURO</name>
<dbReference type="SMART" id="SM00382">
    <property type="entry name" value="AAA"/>
    <property type="match status" value="2"/>
</dbReference>
<feature type="compositionally biased region" description="Basic and acidic residues" evidence="14">
    <location>
        <begin position="13"/>
        <end position="23"/>
    </location>
</feature>
<evidence type="ECO:0000256" key="7">
    <source>
        <dbReference type="ARBA" id="ARBA00022741"/>
    </source>
</evidence>
<evidence type="ECO:0000256" key="4">
    <source>
        <dbReference type="ARBA" id="ARBA00022475"/>
    </source>
</evidence>
<keyword evidence="5 15" id="KW-0812">Transmembrane</keyword>
<dbReference type="FunFam" id="3.40.50.300:FF:000054">
    <property type="entry name" value="ABC multidrug transporter atrF"/>
    <property type="match status" value="1"/>
</dbReference>
<feature type="transmembrane region" description="Helical" evidence="15">
    <location>
        <begin position="746"/>
        <end position="766"/>
    </location>
</feature>
<comment type="similarity">
    <text evidence="2">Belongs to the ABC transporter superfamily. ABCG family. PDR (TC 3.A.1.205) subfamily.</text>
</comment>
<evidence type="ECO:0000256" key="10">
    <source>
        <dbReference type="ARBA" id="ARBA00023136"/>
    </source>
</evidence>
<dbReference type="PROSITE" id="PS50893">
    <property type="entry name" value="ABC_TRANSPORTER_2"/>
    <property type="match status" value="2"/>
</dbReference>
<dbReference type="Pfam" id="PF06422">
    <property type="entry name" value="PDR_CDR"/>
    <property type="match status" value="1"/>
</dbReference>
<dbReference type="GO" id="GO:0016887">
    <property type="term" value="F:ATP hydrolysis activity"/>
    <property type="evidence" value="ECO:0007669"/>
    <property type="project" value="InterPro"/>
</dbReference>
<evidence type="ECO:0000256" key="3">
    <source>
        <dbReference type="ARBA" id="ARBA00022448"/>
    </source>
</evidence>
<dbReference type="EMBL" id="JAKLMC020000009">
    <property type="protein sequence ID" value="KAK5954108.1"/>
    <property type="molecule type" value="Genomic_DNA"/>
</dbReference>
<feature type="transmembrane region" description="Helical" evidence="15">
    <location>
        <begin position="1337"/>
        <end position="1365"/>
    </location>
</feature>
<feature type="transmembrane region" description="Helical" evidence="15">
    <location>
        <begin position="1531"/>
        <end position="1550"/>
    </location>
</feature>
<evidence type="ECO:0000256" key="9">
    <source>
        <dbReference type="ARBA" id="ARBA00022989"/>
    </source>
</evidence>
<dbReference type="Pfam" id="PF14510">
    <property type="entry name" value="ABC_trans_N"/>
    <property type="match status" value="1"/>
</dbReference>
<keyword evidence="4" id="KW-1003">Cell membrane</keyword>
<feature type="compositionally biased region" description="Basic and acidic residues" evidence="14">
    <location>
        <begin position="876"/>
        <end position="891"/>
    </location>
</feature>
<evidence type="ECO:0000256" key="11">
    <source>
        <dbReference type="ARBA" id="ARBA00023180"/>
    </source>
</evidence>
<comment type="catalytic activity">
    <reaction evidence="12">
        <text>voriconazole(in) + ATP + H2O = voriconazole(out) + ADP + phosphate + H(+)</text>
        <dbReference type="Rhea" id="RHEA:61912"/>
        <dbReference type="ChEBI" id="CHEBI:10023"/>
        <dbReference type="ChEBI" id="CHEBI:15377"/>
        <dbReference type="ChEBI" id="CHEBI:15378"/>
        <dbReference type="ChEBI" id="CHEBI:30616"/>
        <dbReference type="ChEBI" id="CHEBI:43474"/>
        <dbReference type="ChEBI" id="CHEBI:456216"/>
    </reaction>
    <physiologicalReaction direction="left-to-right" evidence="12">
        <dbReference type="Rhea" id="RHEA:61913"/>
    </physiologicalReaction>
</comment>
<sequence>MWGQTPGGIYRQPTRDGPTHDIHNVAASTQFYQDATAMPPAHIPEDESEESSETSPDRGGTWGERDVGGPVSLQEARADYEEMRRELTQLSLQRTKSRKSSHAEERPGLWKTVTGASARRPTTRGTGRRQSDATVGTVDEEKDLEAQDGQGDDEAPDFDLGGFLKDGHFEKRTDEGKSAKKVGVVYRNLTVKGVGASMMFAKTLPEAIIGTFGPDLYRLVCRFVPALHFGKPPPVKTILNDFTGSLRDGEMMLVLGRPGSGCSTFLKVISNQRDAYASVEGEVSYGGISAEDQKKSFKGEVNYNPEDDQHMPNLTVWQTLRFALMNKTRKHEAGSIPIIIESLLKMFGISHTAGTQVGNEYVRGVSGGERKRVSIAETLATKSTVVAWDNSSRGLDASTALDYAKSLRIMTDISNRTTFVSLYQAGQGIYDLMDKVLVIEGGRMIYQGPAKDAKQYFQSLGFLCPERQTTSDFVTSIGDPNERQFQPGKEASTPKTAEELEAAFRRSDIYKKTISDVEGYEQKLHDTNRESTRQFVDTVQEQKSNSKMVSKRSSYTVSFPRQIWACTKREFWLLWGDKSSLYTKVFIIISNGLIVGSLFYGESPNSSGAFSRGGALFFSILFLGWLQLSELMKAVSGRVVIQRHKEYAFYRPSAVVIARCVLDVPVLAIQAVLFTVILYWMSNLTADAGKFFINLLFVYTSTFCITALYRMFAALSPSIDDAVRFSGIALNLLIIYVGYVIPKQTLLNAVIWFGWIFWINPVSYAYEAVLTNEFYGRTMQCDPSQLVPAGPGLNPQYQTCALTGSQPGSTTVTGEEYFSASFTYSRSNLWRDFGVVVAFTVLYILVTAIASELFSFTMEGGGALIFKKTKKAKKQVQEESKNMNADEEKGASGEPASSRSSDTIQANESGEDKDAIANDIAQSKSVFTWENVEYEVPYQGGTRKLLNKVNGYVKPGQLIALVGASGAGKTTLLNTLSQRQTMGTVSGDMLVDGKALGIEFQRGTGFCEQMDLHEMTATIREALEFSALLRQDHSVPRAEKIAYVDKIIELLELHDIEDALIMSLGVEQRKRLTIGVELAAKPELLLFLDEPTSGLDSQSAFNIVRFLKKLAHAGQAIICTIHQPSSMLIQQFDTVLALNPGGNPFYFGPIGDNGKDVVQYFDKRGVQCPSGKNVAEFILETAAKSKKNPKTGKRIDWNQEWKDSEMNKEMLAEISRIKEQRSKEAGQPTDEEKKNQRAFAAPVWTQTYLLTKRTFTAYWRDPSYLYGKIFVSVIIGIFNGFTFYMLSNDIASLQSRMFSSFLILLIPPTIVNGVVPKFYMNRSLWEAREHPSRIYNWFAFCTAQIVPEIPWAIVSSVIYFCLWYYPAGLPSDSSTAGYVFLMTMLWFFFQASWGQWICAFAPSFTVISNVLPFFFVMVSLFNGIVRPYNQIPVFWRYWMYYVNPSTWWIGGVLAAVLGNFPLQCAEGEATIFNPPPNETCGSYANPLVAQMGSGYITNPDATANCGYCQYGNGNEYLTTLNISPSDKWRDFGIFLAFVISNWALVYFFIYTVRVKGFTFGMGPLFGLGGKAIGAVKGMFKKKEKKEE</sequence>
<evidence type="ECO:0000256" key="14">
    <source>
        <dbReference type="SAM" id="MobiDB-lite"/>
    </source>
</evidence>
<dbReference type="GO" id="GO:0005886">
    <property type="term" value="C:plasma membrane"/>
    <property type="evidence" value="ECO:0007669"/>
    <property type="project" value="UniProtKB-SubCell"/>
</dbReference>
<dbReference type="Pfam" id="PF01061">
    <property type="entry name" value="ABC2_membrane"/>
    <property type="match status" value="2"/>
</dbReference>
<dbReference type="InterPro" id="IPR003439">
    <property type="entry name" value="ABC_transporter-like_ATP-bd"/>
</dbReference>
<feature type="transmembrane region" description="Helical" evidence="15">
    <location>
        <begin position="722"/>
        <end position="739"/>
    </location>
</feature>
<dbReference type="InterPro" id="IPR029481">
    <property type="entry name" value="ABC_trans_N"/>
</dbReference>
<dbReference type="PROSITE" id="PS00211">
    <property type="entry name" value="ABC_TRANSPORTER_1"/>
    <property type="match status" value="1"/>
</dbReference>
<feature type="transmembrane region" description="Helical" evidence="15">
    <location>
        <begin position="656"/>
        <end position="679"/>
    </location>
</feature>
<dbReference type="Proteomes" id="UP001316803">
    <property type="component" value="Unassembled WGS sequence"/>
</dbReference>
<feature type="transmembrane region" description="Helical" evidence="15">
    <location>
        <begin position="691"/>
        <end position="710"/>
    </location>
</feature>
<feature type="compositionally biased region" description="Low complexity" evidence="14">
    <location>
        <begin position="114"/>
        <end position="125"/>
    </location>
</feature>
<dbReference type="CDD" id="cd03233">
    <property type="entry name" value="ABCG_PDR_domain1"/>
    <property type="match status" value="1"/>
</dbReference>
<protein>
    <recommendedName>
        <fullName evidence="13">ABC multidrug transporter atrF</fullName>
    </recommendedName>
</protein>
<keyword evidence="18" id="KW-1185">Reference proteome</keyword>
<feature type="transmembrane region" description="Helical" evidence="15">
    <location>
        <begin position="609"/>
        <end position="628"/>
    </location>
</feature>
<comment type="subcellular location">
    <subcellularLocation>
        <location evidence="1">Cell membrane</location>
        <topology evidence="1">Multi-pass membrane protein</topology>
    </subcellularLocation>
</comment>
<dbReference type="InterPro" id="IPR003593">
    <property type="entry name" value="AAA+_ATPase"/>
</dbReference>
<evidence type="ECO:0000256" key="6">
    <source>
        <dbReference type="ARBA" id="ARBA00022737"/>
    </source>
</evidence>
<feature type="transmembrane region" description="Helical" evidence="15">
    <location>
        <begin position="1406"/>
        <end position="1425"/>
    </location>
</feature>